<evidence type="ECO:0000256" key="1">
    <source>
        <dbReference type="SAM" id="MobiDB-lite"/>
    </source>
</evidence>
<feature type="compositionally biased region" description="Polar residues" evidence="1">
    <location>
        <begin position="14"/>
        <end position="23"/>
    </location>
</feature>
<keyword evidence="4" id="KW-1185">Reference proteome</keyword>
<organism evidence="3 4">
    <name type="scientific">Janibacter cremeus</name>
    <dbReference type="NCBI Taxonomy" id="1285192"/>
    <lineage>
        <taxon>Bacteria</taxon>
        <taxon>Bacillati</taxon>
        <taxon>Actinomycetota</taxon>
        <taxon>Actinomycetes</taxon>
        <taxon>Micrococcales</taxon>
        <taxon>Intrasporangiaceae</taxon>
        <taxon>Janibacter</taxon>
    </lineage>
</organism>
<protein>
    <submittedName>
        <fullName evidence="3">Ribosomal-protein-alanine N-acetyltransferase</fullName>
        <ecNumber evidence="3">2.3.1.267</ecNumber>
    </submittedName>
</protein>
<evidence type="ECO:0000313" key="4">
    <source>
        <dbReference type="Proteomes" id="UP000554054"/>
    </source>
</evidence>
<name>A0A852VPY9_9MICO</name>
<dbReference type="SUPFAM" id="SSF55729">
    <property type="entry name" value="Acyl-CoA N-acyltransferases (Nat)"/>
    <property type="match status" value="1"/>
</dbReference>
<proteinExistence type="predicted"/>
<evidence type="ECO:0000313" key="3">
    <source>
        <dbReference type="EMBL" id="NYF97808.1"/>
    </source>
</evidence>
<dbReference type="Pfam" id="PF13302">
    <property type="entry name" value="Acetyltransf_3"/>
    <property type="match status" value="1"/>
</dbReference>
<dbReference type="InterPro" id="IPR000182">
    <property type="entry name" value="GNAT_dom"/>
</dbReference>
<dbReference type="GO" id="GO:0005737">
    <property type="term" value="C:cytoplasm"/>
    <property type="evidence" value="ECO:0007669"/>
    <property type="project" value="TreeGrafter"/>
</dbReference>
<dbReference type="EC" id="2.3.1.267" evidence="3"/>
<reference evidence="3 4" key="1">
    <citation type="submission" date="2020-07" db="EMBL/GenBank/DDBJ databases">
        <title>Sequencing the genomes of 1000 actinobacteria strains.</title>
        <authorList>
            <person name="Klenk H.-P."/>
        </authorList>
    </citation>
    <scope>NUCLEOTIDE SEQUENCE [LARGE SCALE GENOMIC DNA]</scope>
    <source>
        <strain evidence="3 4">DSM 26154</strain>
    </source>
</reference>
<dbReference type="GO" id="GO:1990189">
    <property type="term" value="F:protein N-terminal-serine acetyltransferase activity"/>
    <property type="evidence" value="ECO:0007669"/>
    <property type="project" value="TreeGrafter"/>
</dbReference>
<dbReference type="Gene3D" id="3.40.630.30">
    <property type="match status" value="1"/>
</dbReference>
<sequence>MSRVTRPSDRTVVLTGTTPQGESVTLRPLRRGDRRDFIDLRSRNATWLAPWDPTTPPGGRPRRDLGRDFPGYVRALAREAKEGSGLSLVIVVEDEIVGMVAASSIVEGALRSGSIGYWIGREVAGRWIAPTAVAMLGDHLMDPKGRALHRIQIEIVPENAASLAVVAKLRMREEGTKRAYLHIGGSWRDHRSFAVVAEEVGVAGLTARLSHQYQQSQARHTE</sequence>
<dbReference type="InterPro" id="IPR016181">
    <property type="entry name" value="Acyl_CoA_acyltransferase"/>
</dbReference>
<evidence type="ECO:0000259" key="2">
    <source>
        <dbReference type="Pfam" id="PF13302"/>
    </source>
</evidence>
<dbReference type="EMBL" id="JACCAE010000001">
    <property type="protein sequence ID" value="NYF97808.1"/>
    <property type="molecule type" value="Genomic_DNA"/>
</dbReference>
<dbReference type="PANTHER" id="PTHR43441:SF2">
    <property type="entry name" value="FAMILY ACETYLTRANSFERASE, PUTATIVE (AFU_ORTHOLOGUE AFUA_7G00850)-RELATED"/>
    <property type="match status" value="1"/>
</dbReference>
<dbReference type="RefSeq" id="WP_185990688.1">
    <property type="nucleotide sequence ID" value="NZ_JACCAE010000001.1"/>
</dbReference>
<keyword evidence="3" id="KW-0808">Transferase</keyword>
<dbReference type="AlphaFoldDB" id="A0A852VPY9"/>
<dbReference type="InterPro" id="IPR051908">
    <property type="entry name" value="Ribosomal_N-acetyltransferase"/>
</dbReference>
<gene>
    <name evidence="3" type="ORF">BJY20_001200</name>
</gene>
<dbReference type="PANTHER" id="PTHR43441">
    <property type="entry name" value="RIBOSOMAL-PROTEIN-SERINE ACETYLTRANSFERASE"/>
    <property type="match status" value="1"/>
</dbReference>
<dbReference type="Proteomes" id="UP000554054">
    <property type="component" value="Unassembled WGS sequence"/>
</dbReference>
<dbReference type="GO" id="GO:0008999">
    <property type="term" value="F:protein-N-terminal-alanine acetyltransferase activity"/>
    <property type="evidence" value="ECO:0007669"/>
    <property type="project" value="UniProtKB-EC"/>
</dbReference>
<feature type="region of interest" description="Disordered" evidence="1">
    <location>
        <begin position="1"/>
        <end position="24"/>
    </location>
</feature>
<comment type="caution">
    <text evidence="3">The sequence shown here is derived from an EMBL/GenBank/DDBJ whole genome shotgun (WGS) entry which is preliminary data.</text>
</comment>
<keyword evidence="3" id="KW-0012">Acyltransferase</keyword>
<feature type="domain" description="N-acetyltransferase" evidence="2">
    <location>
        <begin position="24"/>
        <end position="172"/>
    </location>
</feature>
<accession>A0A852VPY9</accession>